<dbReference type="Pfam" id="PF18962">
    <property type="entry name" value="Por_Secre_tail"/>
    <property type="match status" value="1"/>
</dbReference>
<evidence type="ECO:0000256" key="1">
    <source>
        <dbReference type="SAM" id="SignalP"/>
    </source>
</evidence>
<dbReference type="Proteomes" id="UP000524404">
    <property type="component" value="Unassembled WGS sequence"/>
</dbReference>
<feature type="signal peptide" evidence="1">
    <location>
        <begin position="1"/>
        <end position="19"/>
    </location>
</feature>
<proteinExistence type="predicted"/>
<organism evidence="3 4">
    <name type="scientific">Arcicella rosea</name>
    <dbReference type="NCBI Taxonomy" id="502909"/>
    <lineage>
        <taxon>Bacteria</taxon>
        <taxon>Pseudomonadati</taxon>
        <taxon>Bacteroidota</taxon>
        <taxon>Cytophagia</taxon>
        <taxon>Cytophagales</taxon>
        <taxon>Flectobacillaceae</taxon>
        <taxon>Arcicella</taxon>
    </lineage>
</organism>
<dbReference type="EMBL" id="JACHKT010000021">
    <property type="protein sequence ID" value="MBB6004247.1"/>
    <property type="molecule type" value="Genomic_DNA"/>
</dbReference>
<keyword evidence="1" id="KW-0732">Signal</keyword>
<gene>
    <name evidence="3" type="ORF">HNP25_002910</name>
</gene>
<dbReference type="AlphaFoldDB" id="A0A841EJ81"/>
<feature type="chain" id="PRO_5032478485" description="Secretion system C-terminal sorting domain-containing protein" evidence="1">
    <location>
        <begin position="20"/>
        <end position="418"/>
    </location>
</feature>
<sequence>MKSALILLAWGFFFSTCKAQTIYFSQNFNAATSSSQAPFENATAPTIGQFNYITNALITATGEKFLKFLGNNSICRATRSTAFSPIPSTLYVQFSVRASSIGAENPDAVEFYFGNGANFDNSTTAPNTPVMSIKFGVNTPSNLIIQGTSQVATQFLTVTLLINNDVRSMTYNDGIRSGTVDAKKYDLYVGTTLISNDFPVNNSLGNLTQFKILTKNITGSPTLDFDNFIIKNDFVVLPIELTFFKAQHSGNQKVALTWATATEINSGYFVVERSRNAIDYAEISKINAVGNSSKTVNYQFVDESPLFGTNYYRLKQIDKDGKEQIFRPQSVIISDEKIPFGVFPNPTNSTEFYVKVEDVDEAALSFFDLLGRNINFEKINITQTLVKVIPTTILPEGTYFLKVKTLGAIKEHKLIITK</sequence>
<reference evidence="3 4" key="1">
    <citation type="submission" date="2020-08" db="EMBL/GenBank/DDBJ databases">
        <title>Functional genomics of gut bacteria from endangered species of beetles.</title>
        <authorList>
            <person name="Carlos-Shanley C."/>
        </authorList>
    </citation>
    <scope>NUCLEOTIDE SEQUENCE [LARGE SCALE GENOMIC DNA]</scope>
    <source>
        <strain evidence="3 4">S00070</strain>
    </source>
</reference>
<dbReference type="InterPro" id="IPR026444">
    <property type="entry name" value="Secre_tail"/>
</dbReference>
<feature type="domain" description="Secretion system C-terminal sorting" evidence="2">
    <location>
        <begin position="342"/>
        <end position="416"/>
    </location>
</feature>
<dbReference type="RefSeq" id="WP_184135138.1">
    <property type="nucleotide sequence ID" value="NZ_JACHKT010000021.1"/>
</dbReference>
<evidence type="ECO:0000259" key="2">
    <source>
        <dbReference type="Pfam" id="PF18962"/>
    </source>
</evidence>
<protein>
    <recommendedName>
        <fullName evidence="2">Secretion system C-terminal sorting domain-containing protein</fullName>
    </recommendedName>
</protein>
<dbReference type="NCBIfam" id="TIGR04183">
    <property type="entry name" value="Por_Secre_tail"/>
    <property type="match status" value="1"/>
</dbReference>
<evidence type="ECO:0000313" key="3">
    <source>
        <dbReference type="EMBL" id="MBB6004247.1"/>
    </source>
</evidence>
<keyword evidence="4" id="KW-1185">Reference proteome</keyword>
<comment type="caution">
    <text evidence="3">The sequence shown here is derived from an EMBL/GenBank/DDBJ whole genome shotgun (WGS) entry which is preliminary data.</text>
</comment>
<name>A0A841EJ81_9BACT</name>
<evidence type="ECO:0000313" key="4">
    <source>
        <dbReference type="Proteomes" id="UP000524404"/>
    </source>
</evidence>
<accession>A0A841EJ81</accession>